<protein>
    <recommendedName>
        <fullName evidence="3">Reverse transcriptase domain-containing protein</fullName>
    </recommendedName>
</protein>
<dbReference type="Gene3D" id="3.10.10.10">
    <property type="entry name" value="HIV Type 1 Reverse Transcriptase, subunit A, domain 1"/>
    <property type="match status" value="1"/>
</dbReference>
<evidence type="ECO:0008006" key="3">
    <source>
        <dbReference type="Google" id="ProtNLM"/>
    </source>
</evidence>
<name>A0A391PBW1_9EUKA</name>
<keyword evidence="2" id="KW-1185">Reference proteome</keyword>
<dbReference type="SUPFAM" id="SSF56672">
    <property type="entry name" value="DNA/RNA polymerases"/>
    <property type="match status" value="1"/>
</dbReference>
<gene>
    <name evidence="1" type="ORF">KIPB_015283</name>
</gene>
<comment type="caution">
    <text evidence="1">The sequence shown here is derived from an EMBL/GenBank/DDBJ whole genome shotgun (WGS) entry which is preliminary data.</text>
</comment>
<dbReference type="InterPro" id="IPR043502">
    <property type="entry name" value="DNA/RNA_pol_sf"/>
</dbReference>
<evidence type="ECO:0000313" key="2">
    <source>
        <dbReference type="Proteomes" id="UP000265618"/>
    </source>
</evidence>
<dbReference type="AlphaFoldDB" id="A0A391PBW1"/>
<dbReference type="EMBL" id="BDIP01008451">
    <property type="protein sequence ID" value="GCA64752.1"/>
    <property type="molecule type" value="Genomic_DNA"/>
</dbReference>
<reference evidence="1 2" key="1">
    <citation type="journal article" date="2018" name="PLoS ONE">
        <title>The draft genome of Kipferlia bialata reveals reductive genome evolution in fornicate parasites.</title>
        <authorList>
            <person name="Tanifuji G."/>
            <person name="Takabayashi S."/>
            <person name="Kume K."/>
            <person name="Takagi M."/>
            <person name="Nakayama T."/>
            <person name="Kamikawa R."/>
            <person name="Inagaki Y."/>
            <person name="Hashimoto T."/>
        </authorList>
    </citation>
    <scope>NUCLEOTIDE SEQUENCE [LARGE SCALE GENOMIC DNA]</scope>
    <source>
        <strain evidence="1">NY0173</strain>
    </source>
</reference>
<feature type="non-terminal residue" evidence="1">
    <location>
        <position position="22"/>
    </location>
</feature>
<accession>A0A391PBW1</accession>
<dbReference type="Proteomes" id="UP000265618">
    <property type="component" value="Unassembled WGS sequence"/>
</dbReference>
<proteinExistence type="predicted"/>
<evidence type="ECO:0000313" key="1">
    <source>
        <dbReference type="EMBL" id="GCA64752.1"/>
    </source>
</evidence>
<sequence>MDRENGSWRVCVDYRALNALTV</sequence>
<organism evidence="1 2">
    <name type="scientific">Kipferlia bialata</name>
    <dbReference type="NCBI Taxonomy" id="797122"/>
    <lineage>
        <taxon>Eukaryota</taxon>
        <taxon>Metamonada</taxon>
        <taxon>Carpediemonas-like organisms</taxon>
        <taxon>Kipferlia</taxon>
    </lineage>
</organism>